<feature type="transmembrane region" description="Helical" evidence="1">
    <location>
        <begin position="36"/>
        <end position="57"/>
    </location>
</feature>
<dbReference type="Proteomes" id="UP000610124">
    <property type="component" value="Unassembled WGS sequence"/>
</dbReference>
<organism evidence="3 4">
    <name type="scientific">Kitasatospora aureofaciens</name>
    <name type="common">Streptomyces aureofaciens</name>
    <dbReference type="NCBI Taxonomy" id="1894"/>
    <lineage>
        <taxon>Bacteria</taxon>
        <taxon>Bacillati</taxon>
        <taxon>Actinomycetota</taxon>
        <taxon>Actinomycetes</taxon>
        <taxon>Kitasatosporales</taxon>
        <taxon>Streptomycetaceae</taxon>
        <taxon>Kitasatospora</taxon>
    </lineage>
</organism>
<feature type="transmembrane region" description="Helical" evidence="1">
    <location>
        <begin position="12"/>
        <end position="30"/>
    </location>
</feature>
<evidence type="ECO:0000313" key="4">
    <source>
        <dbReference type="Proteomes" id="UP000037395"/>
    </source>
</evidence>
<dbReference type="OrthoDB" id="4263240at2"/>
<evidence type="ECO:0000256" key="1">
    <source>
        <dbReference type="SAM" id="Phobius"/>
    </source>
</evidence>
<dbReference type="KEGG" id="kau:B6264_20400"/>
<dbReference type="RefSeq" id="WP_030551038.1">
    <property type="nucleotide sequence ID" value="NZ_BMUB01000002.1"/>
</dbReference>
<feature type="transmembrane region" description="Helical" evidence="1">
    <location>
        <begin position="151"/>
        <end position="172"/>
    </location>
</feature>
<keyword evidence="1" id="KW-0812">Transmembrane</keyword>
<dbReference type="Proteomes" id="UP000037395">
    <property type="component" value="Unassembled WGS sequence"/>
</dbReference>
<feature type="transmembrane region" description="Helical" evidence="1">
    <location>
        <begin position="118"/>
        <end position="139"/>
    </location>
</feature>
<dbReference type="EMBL" id="BMUB01000002">
    <property type="protein sequence ID" value="GGU63378.1"/>
    <property type="molecule type" value="Genomic_DNA"/>
</dbReference>
<reference evidence="2" key="5">
    <citation type="submission" date="2020-09" db="EMBL/GenBank/DDBJ databases">
        <authorList>
            <person name="Sun Q."/>
            <person name="Ohkuma M."/>
        </authorList>
    </citation>
    <scope>NUCLEOTIDE SEQUENCE</scope>
    <source>
        <strain evidence="2">JCM 4434</strain>
    </source>
</reference>
<keyword evidence="1" id="KW-1133">Transmembrane helix</keyword>
<keyword evidence="4" id="KW-1185">Reference proteome</keyword>
<evidence type="ECO:0000313" key="2">
    <source>
        <dbReference type="EMBL" id="GGU63378.1"/>
    </source>
</evidence>
<protein>
    <recommendedName>
        <fullName evidence="5">VanZ-like domain-containing protein</fullName>
    </recommendedName>
</protein>
<keyword evidence="1" id="KW-0472">Membrane</keyword>
<dbReference type="AlphaFoldDB" id="A0A1E7N4X8"/>
<gene>
    <name evidence="2" type="ORF">GCM10010502_12960</name>
    <name evidence="3" type="ORF">HS99_0007625</name>
</gene>
<name>A0A1E7N4X8_KITAU</name>
<accession>A0A8H9HFK9</accession>
<reference evidence="3" key="4">
    <citation type="submission" date="2016-08" db="EMBL/GenBank/DDBJ databases">
        <title>Sequencing, Assembly and Comparative Genomics of S. aureofaciens ATCC 10762.</title>
        <authorList>
            <person name="Gradnigo J.S."/>
            <person name="Johnson N."/>
            <person name="Somerville G.A."/>
        </authorList>
    </citation>
    <scope>NUCLEOTIDE SEQUENCE [LARGE SCALE GENOMIC DNA]</scope>
    <source>
        <strain evidence="3">ATCC 10762</strain>
    </source>
</reference>
<reference evidence="4" key="3">
    <citation type="submission" date="2016-08" db="EMBL/GenBank/DDBJ databases">
        <title>Sequencing, assembly and comparative genomics of S. aureofaciens ATCC 10762.</title>
        <authorList>
            <person name="Gradnigo J.S."/>
            <person name="Johnson N."/>
            <person name="Somerville G.A."/>
        </authorList>
    </citation>
    <scope>NUCLEOTIDE SEQUENCE [LARGE SCALE GENOMIC DNA]</scope>
    <source>
        <strain evidence="4">ATCC 10762 / DSM 40127 / CCM 3239 / JCM 4008 / LMG 5968 / NBRC 12843 / NCIMB 8234 / A-377</strain>
    </source>
</reference>
<evidence type="ECO:0000313" key="3">
    <source>
        <dbReference type="EMBL" id="OEV35746.1"/>
    </source>
</evidence>
<sequence length="181" mass="18873">MISAVLGGMPNFWPGLLLSLVPAALLNRPVGRLLRAHWVVGFLLLLGLGGVVVATLLPEAFRPSVLRHAAEAARHCSVAGARPRSPYELLHVRHIELKLATYAPVGFAAALAGTRRRAAVALLGTAMLPFAVSGLQYAVPALGRACDVQDVWDGVQGVVLGAALGLVVGPVARAMTRARAV</sequence>
<proteinExistence type="predicted"/>
<reference evidence="2" key="1">
    <citation type="journal article" date="2014" name="Int. J. Syst. Evol. Microbiol.">
        <title>Complete genome sequence of Corynebacterium casei LMG S-19264T (=DSM 44701T), isolated from a smear-ripened cheese.</title>
        <authorList>
            <consortium name="US DOE Joint Genome Institute (JGI-PGF)"/>
            <person name="Walter F."/>
            <person name="Albersmeier A."/>
            <person name="Kalinowski J."/>
            <person name="Ruckert C."/>
        </authorList>
    </citation>
    <scope>NUCLEOTIDE SEQUENCE</scope>
    <source>
        <strain evidence="2">JCM 4434</strain>
    </source>
</reference>
<comment type="caution">
    <text evidence="3">The sequence shown here is derived from an EMBL/GenBank/DDBJ whole genome shotgun (WGS) entry which is preliminary data.</text>
</comment>
<dbReference type="EMBL" id="JPRF03000032">
    <property type="protein sequence ID" value="OEV35746.1"/>
    <property type="molecule type" value="Genomic_DNA"/>
</dbReference>
<dbReference type="GeneID" id="97484455"/>
<accession>A0A1E7N4X8</accession>
<evidence type="ECO:0008006" key="5">
    <source>
        <dbReference type="Google" id="ProtNLM"/>
    </source>
</evidence>
<reference evidence="3 4" key="2">
    <citation type="submission" date="2014-07" db="EMBL/GenBank/DDBJ databases">
        <authorList>
            <person name="Zhang J.E."/>
            <person name="Yang H."/>
            <person name="Guo J."/>
            <person name="Deng Z."/>
            <person name="Luo H."/>
            <person name="Luo M."/>
            <person name="Zhao B."/>
        </authorList>
    </citation>
    <scope>NUCLEOTIDE SEQUENCE [LARGE SCALE GENOMIC DNA]</scope>
    <source>
        <strain evidence="3">ATCC 10762</strain>
        <strain evidence="4">ATCC 10762 / DSM 40127 / CCM 3239 / JCM 4008 / LMG 5968 / NBRC 12843 / NCIMB 8234 / A-377</strain>
    </source>
</reference>